<evidence type="ECO:0000313" key="7">
    <source>
        <dbReference type="RefSeq" id="XP_021106736.1"/>
    </source>
</evidence>
<feature type="transmembrane region" description="Helical" evidence="2">
    <location>
        <begin position="651"/>
        <end position="678"/>
    </location>
</feature>
<feature type="compositionally biased region" description="Basic residues" evidence="1">
    <location>
        <begin position="260"/>
        <end position="269"/>
    </location>
</feature>
<dbReference type="Pfam" id="PF15391">
    <property type="entry name" value="DUF4614"/>
    <property type="match status" value="1"/>
</dbReference>
<evidence type="ECO:0000259" key="3">
    <source>
        <dbReference type="Pfam" id="PF15391"/>
    </source>
</evidence>
<dbReference type="PANTHER" id="PTHR22409:SF2">
    <property type="entry name" value="CHROMOSOME 19 OPEN READING FRAME 44"/>
    <property type="match status" value="1"/>
</dbReference>
<dbReference type="AlphaFoldDB" id="A0AAX6SDG5"/>
<keyword evidence="2" id="KW-0472">Membrane</keyword>
<feature type="region of interest" description="Disordered" evidence="1">
    <location>
        <begin position="25"/>
        <end position="63"/>
    </location>
</feature>
<dbReference type="RefSeq" id="XP_021106735.1">
    <property type="nucleotide sequence ID" value="XM_021251076.1"/>
</dbReference>
<keyword evidence="4" id="KW-1185">Reference proteome</keyword>
<feature type="compositionally biased region" description="Basic residues" evidence="1">
    <location>
        <begin position="176"/>
        <end position="185"/>
    </location>
</feature>
<dbReference type="GeneID" id="101701390"/>
<feature type="region of interest" description="Disordered" evidence="1">
    <location>
        <begin position="86"/>
        <end position="281"/>
    </location>
</feature>
<evidence type="ECO:0000313" key="5">
    <source>
        <dbReference type="RefSeq" id="XP_021106734.1"/>
    </source>
</evidence>
<name>A0AAX6SDG5_HETGA</name>
<feature type="compositionally biased region" description="Polar residues" evidence="1">
    <location>
        <begin position="270"/>
        <end position="281"/>
    </location>
</feature>
<evidence type="ECO:0000256" key="1">
    <source>
        <dbReference type="SAM" id="MobiDB-lite"/>
    </source>
</evidence>
<gene>
    <name evidence="5 6 7" type="primary">CUNH19orf44</name>
</gene>
<dbReference type="InterPro" id="IPR027884">
    <property type="entry name" value="DUF4614"/>
</dbReference>
<keyword evidence="2" id="KW-1133">Transmembrane helix</keyword>
<feature type="compositionally biased region" description="Basic and acidic residues" evidence="1">
    <location>
        <begin position="90"/>
        <end position="114"/>
    </location>
</feature>
<feature type="region of interest" description="Disordered" evidence="1">
    <location>
        <begin position="354"/>
        <end position="421"/>
    </location>
</feature>
<feature type="domain" description="DUF4614" evidence="3">
    <location>
        <begin position="452"/>
        <end position="586"/>
    </location>
</feature>
<keyword evidence="2" id="KW-0812">Transmembrane</keyword>
<sequence length="680" mass="72216">MEDIGDLTFHGHPTWVAPAASRFLKGDQSMGVKPARQGRGPWLSSGRSPSTALATSTASAAGSRIRASEVLRKAARIESKILSRAKVHVTQRDTESDPKTMGERPPKRREDMAHRGPASPLSQEVPGTFWTGSQEAAMAESPAPGGDSRRFLKTKGPAMGDRGPDTCGCPEETPRTPRRKGHARKLSSPDSEEDMRALLRSLVESPREETSGRLGLPGGKVSQQEPRKTSPHQIPTQRRVLPGAKPAQMLSPPASGSVHRAPHSTHSRTRSPQTPVSGDPTSCTAWLSISGTSVKSVSSAAVHGRLASCPGRSAAGPGDGDDDSLKDFRVNILSLEDLAPALCEKSDWAQRGACAQGEKPSGSSLAAQAAASAQLEASGRPQPQSSAFQGAATPGAGDKGVPTESRASECLGGSVSSRRPWSEAPLCSLASTAHSQDLECSPGPSQGAPAGTLDTLSSSAGMALLPRPPSCRCARARPATRVTLRETAVQTLDVASTGLWAEVAGGGALGGTYVDPVPIAPHVLSADAIEALTAHSPAAVALEDLLRQQLHLTQQFIQASRHLHVSLLQSLDGDTFHYHSLEEAKEKLFLSDIHKDTHSVQISDCAACSPVQLPRCVYLSPTVPHVFCARCEPRDVKVFTGIPSDPRRCCLYFPFAMQIFQCVSENDFIIYFVFWVFLLR</sequence>
<dbReference type="InterPro" id="IPR040120">
    <property type="entry name" value="C19orf44-like"/>
</dbReference>
<feature type="region of interest" description="Disordered" evidence="1">
    <location>
        <begin position="435"/>
        <end position="455"/>
    </location>
</feature>
<dbReference type="PANTHER" id="PTHR22409">
    <property type="entry name" value="CHROMOSOME 19 OPEN READING FRAME 44"/>
    <property type="match status" value="1"/>
</dbReference>
<proteinExistence type="predicted"/>
<feature type="compositionally biased region" description="Low complexity" evidence="1">
    <location>
        <begin position="361"/>
        <end position="379"/>
    </location>
</feature>
<dbReference type="RefSeq" id="XP_021106734.1">
    <property type="nucleotide sequence ID" value="XM_021251075.1"/>
</dbReference>
<reference evidence="5 6" key="1">
    <citation type="submission" date="2025-04" db="UniProtKB">
        <authorList>
            <consortium name="RefSeq"/>
        </authorList>
    </citation>
    <scope>IDENTIFICATION</scope>
</reference>
<evidence type="ECO:0000313" key="4">
    <source>
        <dbReference type="Proteomes" id="UP000694906"/>
    </source>
</evidence>
<protein>
    <submittedName>
        <fullName evidence="5 6">Uncharacterized protein C19orf44 homolog isoform X1</fullName>
    </submittedName>
</protein>
<feature type="compositionally biased region" description="Low complexity" evidence="1">
    <location>
        <begin position="47"/>
        <end position="63"/>
    </location>
</feature>
<dbReference type="CTD" id="103183514"/>
<organism evidence="4 5">
    <name type="scientific">Heterocephalus glaber</name>
    <name type="common">Naked mole rat</name>
    <dbReference type="NCBI Taxonomy" id="10181"/>
    <lineage>
        <taxon>Eukaryota</taxon>
        <taxon>Metazoa</taxon>
        <taxon>Chordata</taxon>
        <taxon>Craniata</taxon>
        <taxon>Vertebrata</taxon>
        <taxon>Euteleostomi</taxon>
        <taxon>Mammalia</taxon>
        <taxon>Eutheria</taxon>
        <taxon>Euarchontoglires</taxon>
        <taxon>Glires</taxon>
        <taxon>Rodentia</taxon>
        <taxon>Hystricomorpha</taxon>
        <taxon>Bathyergidae</taxon>
        <taxon>Heterocephalus</taxon>
    </lineage>
</organism>
<dbReference type="Proteomes" id="UP000694906">
    <property type="component" value="Unplaced"/>
</dbReference>
<evidence type="ECO:0000313" key="6">
    <source>
        <dbReference type="RefSeq" id="XP_021106735.1"/>
    </source>
</evidence>
<evidence type="ECO:0000256" key="2">
    <source>
        <dbReference type="SAM" id="Phobius"/>
    </source>
</evidence>
<accession>A0AAX6SDG5</accession>
<dbReference type="RefSeq" id="XP_021106736.1">
    <property type="nucleotide sequence ID" value="XM_021251077.1"/>
</dbReference>